<dbReference type="OrthoDB" id="40134at2759"/>
<keyword evidence="3 7" id="KW-0812">Transmembrane</keyword>
<organism evidence="9 10">
    <name type="scientific">Penicillium salamii</name>
    <dbReference type="NCBI Taxonomy" id="1612424"/>
    <lineage>
        <taxon>Eukaryota</taxon>
        <taxon>Fungi</taxon>
        <taxon>Dikarya</taxon>
        <taxon>Ascomycota</taxon>
        <taxon>Pezizomycotina</taxon>
        <taxon>Eurotiomycetes</taxon>
        <taxon>Eurotiomycetidae</taxon>
        <taxon>Eurotiales</taxon>
        <taxon>Aspergillaceae</taxon>
        <taxon>Penicillium</taxon>
    </lineage>
</organism>
<reference evidence="9" key="1">
    <citation type="submission" date="2021-07" db="EMBL/GenBank/DDBJ databases">
        <authorList>
            <person name="Branca A.L. A."/>
        </authorList>
    </citation>
    <scope>NUCLEOTIDE SEQUENCE</scope>
</reference>
<comment type="similarity">
    <text evidence="2">Belongs to the amino acid/polyamine transporter 2 family.</text>
</comment>
<feature type="transmembrane region" description="Helical" evidence="7">
    <location>
        <begin position="174"/>
        <end position="190"/>
    </location>
</feature>
<feature type="compositionally biased region" description="Basic and acidic residues" evidence="6">
    <location>
        <begin position="31"/>
        <end position="44"/>
    </location>
</feature>
<feature type="transmembrane region" description="Helical" evidence="7">
    <location>
        <begin position="88"/>
        <end position="108"/>
    </location>
</feature>
<evidence type="ECO:0000256" key="3">
    <source>
        <dbReference type="ARBA" id="ARBA00022692"/>
    </source>
</evidence>
<keyword evidence="10" id="KW-1185">Reference proteome</keyword>
<feature type="transmembrane region" description="Helical" evidence="7">
    <location>
        <begin position="421"/>
        <end position="444"/>
    </location>
</feature>
<dbReference type="PANTHER" id="PTHR22950:SF668">
    <property type="entry name" value="AMINO ACID TRANSPORTER (EUROFUNG)"/>
    <property type="match status" value="1"/>
</dbReference>
<comment type="subcellular location">
    <subcellularLocation>
        <location evidence="1">Membrane</location>
        <topology evidence="1">Multi-pass membrane protein</topology>
    </subcellularLocation>
</comment>
<evidence type="ECO:0000313" key="9">
    <source>
        <dbReference type="EMBL" id="CAG8394301.1"/>
    </source>
</evidence>
<protein>
    <recommendedName>
        <fullName evidence="8">Amino acid transporter transmembrane domain-containing protein</fullName>
    </recommendedName>
</protein>
<evidence type="ECO:0000256" key="5">
    <source>
        <dbReference type="ARBA" id="ARBA00023136"/>
    </source>
</evidence>
<name>A0A9W4JE86_9EURO</name>
<dbReference type="EMBL" id="CAJVPG010000333">
    <property type="protein sequence ID" value="CAG8394301.1"/>
    <property type="molecule type" value="Genomic_DNA"/>
</dbReference>
<keyword evidence="4 7" id="KW-1133">Transmembrane helix</keyword>
<feature type="transmembrane region" description="Helical" evidence="7">
    <location>
        <begin position="63"/>
        <end position="82"/>
    </location>
</feature>
<dbReference type="Gene3D" id="1.20.1740.10">
    <property type="entry name" value="Amino acid/polyamine transporter I"/>
    <property type="match status" value="1"/>
</dbReference>
<evidence type="ECO:0000256" key="4">
    <source>
        <dbReference type="ARBA" id="ARBA00022989"/>
    </source>
</evidence>
<dbReference type="FunFam" id="1.20.1740.10:FF:000039">
    <property type="entry name" value="Neutral amino acid transporter (Eurofung)"/>
    <property type="match status" value="1"/>
</dbReference>
<feature type="compositionally biased region" description="Basic and acidic residues" evidence="6">
    <location>
        <begin position="1"/>
        <end position="22"/>
    </location>
</feature>
<feature type="transmembrane region" description="Helical" evidence="7">
    <location>
        <begin position="241"/>
        <end position="262"/>
    </location>
</feature>
<dbReference type="Pfam" id="PF01490">
    <property type="entry name" value="Aa_trans"/>
    <property type="match status" value="1"/>
</dbReference>
<feature type="transmembrane region" description="Helical" evidence="7">
    <location>
        <begin position="274"/>
        <end position="295"/>
    </location>
</feature>
<comment type="caution">
    <text evidence="9">The sequence shown here is derived from an EMBL/GenBank/DDBJ whole genome shotgun (WGS) entry which is preliminary data.</text>
</comment>
<dbReference type="GO" id="GO:0016020">
    <property type="term" value="C:membrane"/>
    <property type="evidence" value="ECO:0007669"/>
    <property type="project" value="UniProtKB-SubCell"/>
</dbReference>
<evidence type="ECO:0000256" key="6">
    <source>
        <dbReference type="SAM" id="MobiDB-lite"/>
    </source>
</evidence>
<accession>A0A9W4JE86</accession>
<feature type="transmembrane region" description="Helical" evidence="7">
    <location>
        <begin position="355"/>
        <end position="376"/>
    </location>
</feature>
<feature type="transmembrane region" description="Helical" evidence="7">
    <location>
        <begin position="315"/>
        <end position="335"/>
    </location>
</feature>
<evidence type="ECO:0000256" key="7">
    <source>
        <dbReference type="SAM" id="Phobius"/>
    </source>
</evidence>
<keyword evidence="5 7" id="KW-0472">Membrane</keyword>
<gene>
    <name evidence="9" type="ORF">PSALAMII_LOCUS7114</name>
</gene>
<dbReference type="GO" id="GO:0015179">
    <property type="term" value="F:L-amino acid transmembrane transporter activity"/>
    <property type="evidence" value="ECO:0007669"/>
    <property type="project" value="TreeGrafter"/>
</dbReference>
<evidence type="ECO:0000259" key="8">
    <source>
        <dbReference type="Pfam" id="PF01490"/>
    </source>
</evidence>
<dbReference type="Proteomes" id="UP001152649">
    <property type="component" value="Unassembled WGS sequence"/>
</dbReference>
<feature type="transmembrane region" description="Helical" evidence="7">
    <location>
        <begin position="197"/>
        <end position="221"/>
    </location>
</feature>
<feature type="region of interest" description="Disordered" evidence="6">
    <location>
        <begin position="1"/>
        <end position="48"/>
    </location>
</feature>
<feature type="domain" description="Amino acid transporter transmembrane" evidence="8">
    <location>
        <begin position="60"/>
        <end position="444"/>
    </location>
</feature>
<feature type="transmembrane region" description="Helical" evidence="7">
    <location>
        <begin position="146"/>
        <end position="168"/>
    </location>
</feature>
<evidence type="ECO:0000256" key="1">
    <source>
        <dbReference type="ARBA" id="ARBA00004141"/>
    </source>
</evidence>
<evidence type="ECO:0000313" key="10">
    <source>
        <dbReference type="Proteomes" id="UP001152649"/>
    </source>
</evidence>
<dbReference type="PANTHER" id="PTHR22950">
    <property type="entry name" value="AMINO ACID TRANSPORTER"/>
    <property type="match status" value="1"/>
</dbReference>
<feature type="transmembrane region" description="Helical" evidence="7">
    <location>
        <begin position="388"/>
        <end position="409"/>
    </location>
</feature>
<dbReference type="AlphaFoldDB" id="A0A9W4JE86"/>
<proteinExistence type="inferred from homology"/>
<dbReference type="InterPro" id="IPR013057">
    <property type="entry name" value="AA_transpt_TM"/>
</dbReference>
<sequence length="464" mass="50862">MLKHEHSDTQFAGGEDHERRLSPSDVESNDSDLRNAGETKKSSNDDPFGSEDVAEVKYRTMTWWQCGMLMIAENVSLGILSIPSTMAVLGMVPAALVLVFLSAISWYTGYIIGQFKVRYPHVHSMGDAGEIIFGPAGRVFLEIAQLLLLIFVMASHILTGTILLSTITKNATCGIVFGVVSLIICFIGALPRTMARVYWLSTISFASIIITTIVTMVSVGVQSQDPVEYHAFRQISFYEGFLAFANIMFGFIVHVTFFGLISETQNPEQFPKSLAMLQITETVLYLVAGLVIYRFAGQDVKSPAPSSAGPLMKRICFGLAIPTVYIAGIVVGHVVCKYVYVRILRNSSHMHRNSFVGIGTWVAIAGVLWTIAWIIAESIPVFNDLLSFISALFGSILSYAIPAIFWLYMNKGRYTSSVSKMCLTILNIIIFAIGCFMCGAGLYVSGRALKENSSGNSWSCSVNT</sequence>
<evidence type="ECO:0000256" key="2">
    <source>
        <dbReference type="ARBA" id="ARBA00008066"/>
    </source>
</evidence>